<accession>A0A699HGE5</accession>
<proteinExistence type="predicted"/>
<reference evidence="1" key="1">
    <citation type="journal article" date="2019" name="Sci. Rep.">
        <title>Draft genome of Tanacetum cinerariifolium, the natural source of mosquito coil.</title>
        <authorList>
            <person name="Yamashiro T."/>
            <person name="Shiraishi A."/>
            <person name="Satake H."/>
            <person name="Nakayama K."/>
        </authorList>
    </citation>
    <scope>NUCLEOTIDE SEQUENCE</scope>
</reference>
<evidence type="ECO:0000313" key="1">
    <source>
        <dbReference type="EMBL" id="GEY20728.1"/>
    </source>
</evidence>
<sequence length="80" mass="8870">MHTHGAYKTNRTLEVVTQQWRLVDDNNDVGGVAEWRGDDEGGGSAKVEEMAVVAHKGVWRRPEVEWPEMAGISPVVVAEK</sequence>
<dbReference type="EMBL" id="BKCJ010159935">
    <property type="protein sequence ID" value="GEY20728.1"/>
    <property type="molecule type" value="Genomic_DNA"/>
</dbReference>
<protein>
    <submittedName>
        <fullName evidence="1">Uncharacterized protein</fullName>
    </submittedName>
</protein>
<gene>
    <name evidence="1" type="ORF">Tci_392702</name>
</gene>
<name>A0A699HGE5_TANCI</name>
<dbReference type="AlphaFoldDB" id="A0A699HGE5"/>
<comment type="caution">
    <text evidence="1">The sequence shown here is derived from an EMBL/GenBank/DDBJ whole genome shotgun (WGS) entry which is preliminary data.</text>
</comment>
<organism evidence="1">
    <name type="scientific">Tanacetum cinerariifolium</name>
    <name type="common">Dalmatian daisy</name>
    <name type="synonym">Chrysanthemum cinerariifolium</name>
    <dbReference type="NCBI Taxonomy" id="118510"/>
    <lineage>
        <taxon>Eukaryota</taxon>
        <taxon>Viridiplantae</taxon>
        <taxon>Streptophyta</taxon>
        <taxon>Embryophyta</taxon>
        <taxon>Tracheophyta</taxon>
        <taxon>Spermatophyta</taxon>
        <taxon>Magnoliopsida</taxon>
        <taxon>eudicotyledons</taxon>
        <taxon>Gunneridae</taxon>
        <taxon>Pentapetalae</taxon>
        <taxon>asterids</taxon>
        <taxon>campanulids</taxon>
        <taxon>Asterales</taxon>
        <taxon>Asteraceae</taxon>
        <taxon>Asteroideae</taxon>
        <taxon>Anthemideae</taxon>
        <taxon>Anthemidinae</taxon>
        <taxon>Tanacetum</taxon>
    </lineage>
</organism>